<protein>
    <submittedName>
        <fullName evidence="2">Uncharacterized protein</fullName>
    </submittedName>
</protein>
<organism evidence="2">
    <name type="scientific">Rhizophora mucronata</name>
    <name type="common">Asiatic mangrove</name>
    <dbReference type="NCBI Taxonomy" id="61149"/>
    <lineage>
        <taxon>Eukaryota</taxon>
        <taxon>Viridiplantae</taxon>
        <taxon>Streptophyta</taxon>
        <taxon>Embryophyta</taxon>
        <taxon>Tracheophyta</taxon>
        <taxon>Spermatophyta</taxon>
        <taxon>Magnoliopsida</taxon>
        <taxon>eudicotyledons</taxon>
        <taxon>Gunneridae</taxon>
        <taxon>Pentapetalae</taxon>
        <taxon>rosids</taxon>
        <taxon>fabids</taxon>
        <taxon>Malpighiales</taxon>
        <taxon>Rhizophoraceae</taxon>
        <taxon>Rhizophora</taxon>
    </lineage>
</organism>
<proteinExistence type="predicted"/>
<keyword evidence="1" id="KW-0812">Transmembrane</keyword>
<evidence type="ECO:0000256" key="1">
    <source>
        <dbReference type="SAM" id="Phobius"/>
    </source>
</evidence>
<keyword evidence="1" id="KW-0472">Membrane</keyword>
<name>A0A2P2MM43_RHIMU</name>
<accession>A0A2P2MM43</accession>
<reference evidence="2" key="1">
    <citation type="submission" date="2018-02" db="EMBL/GenBank/DDBJ databases">
        <title>Rhizophora mucronata_Transcriptome.</title>
        <authorList>
            <person name="Meera S.P."/>
            <person name="Sreeshan A."/>
            <person name="Augustine A."/>
        </authorList>
    </citation>
    <scope>NUCLEOTIDE SEQUENCE</scope>
    <source>
        <tissue evidence="2">Leaf</tissue>
    </source>
</reference>
<dbReference type="EMBL" id="GGEC01050758">
    <property type="protein sequence ID" value="MBX31242.1"/>
    <property type="molecule type" value="Transcribed_RNA"/>
</dbReference>
<sequence>MEVGLSVFSPNKFSNNFGAIRGRFMGCGAMKLTIFSWTLYLILRLFEARRSTIFLFLVCNLFRA</sequence>
<dbReference type="AlphaFoldDB" id="A0A2P2MM43"/>
<feature type="transmembrane region" description="Helical" evidence="1">
    <location>
        <begin position="20"/>
        <end position="43"/>
    </location>
</feature>
<keyword evidence="1" id="KW-1133">Transmembrane helix</keyword>
<evidence type="ECO:0000313" key="2">
    <source>
        <dbReference type="EMBL" id="MBX31242.1"/>
    </source>
</evidence>